<reference evidence="2 3" key="1">
    <citation type="journal article" date="2022" name="Nat. Genet.">
        <title>Improved pea reference genome and pan-genome highlight genomic features and evolutionary characteristics.</title>
        <authorList>
            <person name="Yang T."/>
            <person name="Liu R."/>
            <person name="Luo Y."/>
            <person name="Hu S."/>
            <person name="Wang D."/>
            <person name="Wang C."/>
            <person name="Pandey M.K."/>
            <person name="Ge S."/>
            <person name="Xu Q."/>
            <person name="Li N."/>
            <person name="Li G."/>
            <person name="Huang Y."/>
            <person name="Saxena R.K."/>
            <person name="Ji Y."/>
            <person name="Li M."/>
            <person name="Yan X."/>
            <person name="He Y."/>
            <person name="Liu Y."/>
            <person name="Wang X."/>
            <person name="Xiang C."/>
            <person name="Varshney R.K."/>
            <person name="Ding H."/>
            <person name="Gao S."/>
            <person name="Zong X."/>
        </authorList>
    </citation>
    <scope>NUCLEOTIDE SEQUENCE [LARGE SCALE GENOMIC DNA]</scope>
    <source>
        <strain evidence="2 3">cv. Zhongwan 6</strain>
    </source>
</reference>
<accession>A0A9D4X0Q5</accession>
<dbReference type="Gramene" id="Psat05G0552300-T1">
    <property type="protein sequence ID" value="KAI5410071.1"/>
    <property type="gene ID" value="KIW84_055523"/>
</dbReference>
<dbReference type="AlphaFoldDB" id="A0A9D4X0Q5"/>
<feature type="region of interest" description="Disordered" evidence="1">
    <location>
        <begin position="1"/>
        <end position="58"/>
    </location>
</feature>
<evidence type="ECO:0000313" key="2">
    <source>
        <dbReference type="EMBL" id="KAI5410071.1"/>
    </source>
</evidence>
<keyword evidence="3" id="KW-1185">Reference proteome</keyword>
<sequence>MKEDNKQKVTTGFLPFLPQEQCSLPPQRPSQSNQKWKQKQISKGNNDQERRRPRYDPIPMSYTHLLPILVKAGAIVPKQTEPAKLPYDLFKGQSIWGNHVEIMQISLNQPDMGNITSRLTLGQTSPRAREINPSQYGRSRQYNSKTLGQTSLKYSDDETAP</sequence>
<feature type="compositionally biased region" description="Polar residues" evidence="1">
    <location>
        <begin position="128"/>
        <end position="153"/>
    </location>
</feature>
<comment type="caution">
    <text evidence="2">The sequence shown here is derived from an EMBL/GenBank/DDBJ whole genome shotgun (WGS) entry which is preliminary data.</text>
</comment>
<evidence type="ECO:0000256" key="1">
    <source>
        <dbReference type="SAM" id="MobiDB-lite"/>
    </source>
</evidence>
<proteinExistence type="predicted"/>
<feature type="region of interest" description="Disordered" evidence="1">
    <location>
        <begin position="128"/>
        <end position="161"/>
    </location>
</feature>
<dbReference type="EMBL" id="JAMSHJ010000005">
    <property type="protein sequence ID" value="KAI5410071.1"/>
    <property type="molecule type" value="Genomic_DNA"/>
</dbReference>
<name>A0A9D4X0Q5_PEA</name>
<gene>
    <name evidence="2" type="ORF">KIW84_055523</name>
</gene>
<feature type="compositionally biased region" description="Polar residues" evidence="1">
    <location>
        <begin position="20"/>
        <end position="45"/>
    </location>
</feature>
<dbReference type="Proteomes" id="UP001058974">
    <property type="component" value="Chromosome 5"/>
</dbReference>
<organism evidence="2 3">
    <name type="scientific">Pisum sativum</name>
    <name type="common">Garden pea</name>
    <name type="synonym">Lathyrus oleraceus</name>
    <dbReference type="NCBI Taxonomy" id="3888"/>
    <lineage>
        <taxon>Eukaryota</taxon>
        <taxon>Viridiplantae</taxon>
        <taxon>Streptophyta</taxon>
        <taxon>Embryophyta</taxon>
        <taxon>Tracheophyta</taxon>
        <taxon>Spermatophyta</taxon>
        <taxon>Magnoliopsida</taxon>
        <taxon>eudicotyledons</taxon>
        <taxon>Gunneridae</taxon>
        <taxon>Pentapetalae</taxon>
        <taxon>rosids</taxon>
        <taxon>fabids</taxon>
        <taxon>Fabales</taxon>
        <taxon>Fabaceae</taxon>
        <taxon>Papilionoideae</taxon>
        <taxon>50 kb inversion clade</taxon>
        <taxon>NPAAA clade</taxon>
        <taxon>Hologalegina</taxon>
        <taxon>IRL clade</taxon>
        <taxon>Fabeae</taxon>
        <taxon>Lathyrus</taxon>
    </lineage>
</organism>
<evidence type="ECO:0000313" key="3">
    <source>
        <dbReference type="Proteomes" id="UP001058974"/>
    </source>
</evidence>
<protein>
    <submittedName>
        <fullName evidence="2">Uncharacterized protein</fullName>
    </submittedName>
</protein>